<reference evidence="1 2" key="1">
    <citation type="submission" date="2024-01" db="EMBL/GenBank/DDBJ databases">
        <title>The genomes of 5 underutilized Papilionoideae crops provide insights into root nodulation and disease resistance.</title>
        <authorList>
            <person name="Yuan L."/>
        </authorList>
    </citation>
    <scope>NUCLEOTIDE SEQUENCE [LARGE SCALE GENOMIC DNA]</scope>
    <source>
        <strain evidence="1">LY-2023</strain>
        <tissue evidence="1">Leaf</tissue>
    </source>
</reference>
<dbReference type="AlphaFoldDB" id="A0AAN9K8S6"/>
<gene>
    <name evidence="1" type="ORF">RJT34_10569</name>
</gene>
<protein>
    <submittedName>
        <fullName evidence="1">Uncharacterized protein</fullName>
    </submittedName>
</protein>
<proteinExistence type="predicted"/>
<organism evidence="1 2">
    <name type="scientific">Clitoria ternatea</name>
    <name type="common">Butterfly pea</name>
    <dbReference type="NCBI Taxonomy" id="43366"/>
    <lineage>
        <taxon>Eukaryota</taxon>
        <taxon>Viridiplantae</taxon>
        <taxon>Streptophyta</taxon>
        <taxon>Embryophyta</taxon>
        <taxon>Tracheophyta</taxon>
        <taxon>Spermatophyta</taxon>
        <taxon>Magnoliopsida</taxon>
        <taxon>eudicotyledons</taxon>
        <taxon>Gunneridae</taxon>
        <taxon>Pentapetalae</taxon>
        <taxon>rosids</taxon>
        <taxon>fabids</taxon>
        <taxon>Fabales</taxon>
        <taxon>Fabaceae</taxon>
        <taxon>Papilionoideae</taxon>
        <taxon>50 kb inversion clade</taxon>
        <taxon>NPAAA clade</taxon>
        <taxon>indigoferoid/millettioid clade</taxon>
        <taxon>Phaseoleae</taxon>
        <taxon>Clitoria</taxon>
    </lineage>
</organism>
<evidence type="ECO:0000313" key="1">
    <source>
        <dbReference type="EMBL" id="KAK7312026.1"/>
    </source>
</evidence>
<comment type="caution">
    <text evidence="1">The sequence shown here is derived from an EMBL/GenBank/DDBJ whole genome shotgun (WGS) entry which is preliminary data.</text>
</comment>
<sequence length="91" mass="10150">MKEPEPIQTWPKGQLQQCTTFTKQKRPKAQPIGAAFGVWFLRVVADVSAASSAQVRRSRRPWFAILRELLTNLSVRASVPPCLANSVSIDD</sequence>
<evidence type="ECO:0000313" key="2">
    <source>
        <dbReference type="Proteomes" id="UP001359559"/>
    </source>
</evidence>
<dbReference type="Proteomes" id="UP001359559">
    <property type="component" value="Unassembled WGS sequence"/>
</dbReference>
<keyword evidence="2" id="KW-1185">Reference proteome</keyword>
<dbReference type="EMBL" id="JAYKXN010000002">
    <property type="protein sequence ID" value="KAK7312026.1"/>
    <property type="molecule type" value="Genomic_DNA"/>
</dbReference>
<name>A0AAN9K8S6_CLITE</name>
<accession>A0AAN9K8S6</accession>